<dbReference type="InterPro" id="IPR013325">
    <property type="entry name" value="RNA_pol_sigma_r2"/>
</dbReference>
<comment type="similarity">
    <text evidence="1">Belongs to the sigma-70 factor family. ECF subfamily.</text>
</comment>
<dbReference type="KEGG" id="tsa:AciPR4_2787"/>
<dbReference type="HOGENOM" id="CLU_102127_0_0_0"/>
<dbReference type="InterPro" id="IPR013324">
    <property type="entry name" value="RNA_pol_sigma_r3/r4-like"/>
</dbReference>
<gene>
    <name evidence="6" type="ordered locus">AciPR4_2787</name>
</gene>
<evidence type="ECO:0000256" key="2">
    <source>
        <dbReference type="ARBA" id="ARBA00023015"/>
    </source>
</evidence>
<evidence type="ECO:0000256" key="1">
    <source>
        <dbReference type="ARBA" id="ARBA00010641"/>
    </source>
</evidence>
<dbReference type="Gene3D" id="1.10.1740.10">
    <property type="match status" value="1"/>
</dbReference>
<evidence type="ECO:0000256" key="3">
    <source>
        <dbReference type="ARBA" id="ARBA00023082"/>
    </source>
</evidence>
<accession>E8V3E7</accession>
<proteinExistence type="inferred from homology"/>
<dbReference type="NCBIfam" id="TIGR02937">
    <property type="entry name" value="sigma70-ECF"/>
    <property type="match status" value="1"/>
</dbReference>
<dbReference type="GO" id="GO:0006352">
    <property type="term" value="P:DNA-templated transcription initiation"/>
    <property type="evidence" value="ECO:0007669"/>
    <property type="project" value="InterPro"/>
</dbReference>
<dbReference type="InterPro" id="IPR039425">
    <property type="entry name" value="RNA_pol_sigma-70-like"/>
</dbReference>
<keyword evidence="4" id="KW-0804">Transcription</keyword>
<evidence type="ECO:0000313" key="7">
    <source>
        <dbReference type="Proteomes" id="UP000006844"/>
    </source>
</evidence>
<keyword evidence="3" id="KW-0731">Sigma factor</keyword>
<dbReference type="AlphaFoldDB" id="E8V3E7"/>
<dbReference type="InterPro" id="IPR011517">
    <property type="entry name" value="RNA_pol_sigma70_ECF-like"/>
</dbReference>
<dbReference type="NCBIfam" id="TIGR02999">
    <property type="entry name" value="Sig-70_X6"/>
    <property type="match status" value="1"/>
</dbReference>
<evidence type="ECO:0000313" key="6">
    <source>
        <dbReference type="EMBL" id="ADV83560.1"/>
    </source>
</evidence>
<dbReference type="InterPro" id="IPR014284">
    <property type="entry name" value="RNA_pol_sigma-70_dom"/>
</dbReference>
<dbReference type="GO" id="GO:0016987">
    <property type="term" value="F:sigma factor activity"/>
    <property type="evidence" value="ECO:0007669"/>
    <property type="project" value="UniProtKB-KW"/>
</dbReference>
<dbReference type="SUPFAM" id="SSF88946">
    <property type="entry name" value="Sigma2 domain of RNA polymerase sigma factors"/>
    <property type="match status" value="1"/>
</dbReference>
<protein>
    <submittedName>
        <fullName evidence="6">RNA polymerase sigma factor</fullName>
    </submittedName>
</protein>
<dbReference type="Pfam" id="PF07638">
    <property type="entry name" value="Sigma70_ECF"/>
    <property type="match status" value="1"/>
</dbReference>
<dbReference type="InterPro" id="IPR036388">
    <property type="entry name" value="WH-like_DNA-bd_sf"/>
</dbReference>
<evidence type="ECO:0000256" key="4">
    <source>
        <dbReference type="ARBA" id="ARBA00023163"/>
    </source>
</evidence>
<organism evidence="6 7">
    <name type="scientific">Terriglobus saanensis (strain ATCC BAA-1853 / DSM 23119 / SP1PR4)</name>
    <dbReference type="NCBI Taxonomy" id="401053"/>
    <lineage>
        <taxon>Bacteria</taxon>
        <taxon>Pseudomonadati</taxon>
        <taxon>Acidobacteriota</taxon>
        <taxon>Terriglobia</taxon>
        <taxon>Terriglobales</taxon>
        <taxon>Acidobacteriaceae</taxon>
        <taxon>Terriglobus</taxon>
    </lineage>
</organism>
<feature type="domain" description="RNA polymerase sigma-70 ECF-like HTH" evidence="5">
    <location>
        <begin position="22"/>
        <end position="200"/>
    </location>
</feature>
<dbReference type="EMBL" id="CP002467">
    <property type="protein sequence ID" value="ADV83560.1"/>
    <property type="molecule type" value="Genomic_DNA"/>
</dbReference>
<dbReference type="PANTHER" id="PTHR43133:SF39">
    <property type="entry name" value="SIMILAR TO RNA POLYMERASE SIGMA-E FACTOR"/>
    <property type="match status" value="1"/>
</dbReference>
<dbReference type="InterPro" id="IPR053812">
    <property type="entry name" value="HTH_Sigma70_ECF-like"/>
</dbReference>
<reference evidence="6 7" key="1">
    <citation type="journal article" date="2012" name="Stand. Genomic Sci.">
        <title>Complete genome sequence of Terriglobus saanensis type strain SP1PR4(T), an Acidobacteria from tundra soil.</title>
        <authorList>
            <person name="Rawat S.R."/>
            <person name="Mannisto M.K."/>
            <person name="Starovoytov V."/>
            <person name="Goodwin L."/>
            <person name="Nolan M."/>
            <person name="Hauser L."/>
            <person name="Land M."/>
            <person name="Davenport K.W."/>
            <person name="Woyke T."/>
            <person name="Haggblom M.M."/>
        </authorList>
    </citation>
    <scope>NUCLEOTIDE SEQUENCE</scope>
    <source>
        <strain evidence="7">ATCC BAA-1853 / DSM 23119 / SP1PR4</strain>
    </source>
</reference>
<sequence>MISGRYSAMSSSEANVNTKEPSVTNLISRWKGGDPAALHELTPLIYDDLVRAAKARLGNESYARTLEPSALVHEAFFRLSKQTTLIAQNRAHFYAIAAITMKRVLIEHARKRMAQKREAGERVTLHPEIVAQDGPRLDLLALHEALERFSSLDPRKARIIEQKYFGGMTNEELALVEGISVATVSRELRLGQAWLRLELSGKHAKT</sequence>
<evidence type="ECO:0000259" key="5">
    <source>
        <dbReference type="Pfam" id="PF07638"/>
    </source>
</evidence>
<dbReference type="Proteomes" id="UP000006844">
    <property type="component" value="Chromosome"/>
</dbReference>
<dbReference type="eggNOG" id="COG1595">
    <property type="taxonomic scope" value="Bacteria"/>
</dbReference>
<keyword evidence="7" id="KW-1185">Reference proteome</keyword>
<keyword evidence="2" id="KW-0805">Transcription regulation</keyword>
<name>E8V3E7_TERSS</name>
<dbReference type="Gene3D" id="1.10.10.10">
    <property type="entry name" value="Winged helix-like DNA-binding domain superfamily/Winged helix DNA-binding domain"/>
    <property type="match status" value="1"/>
</dbReference>
<dbReference type="STRING" id="401053.AciPR4_2787"/>
<dbReference type="SUPFAM" id="SSF88659">
    <property type="entry name" value="Sigma3 and sigma4 domains of RNA polymerase sigma factors"/>
    <property type="match status" value="1"/>
</dbReference>
<dbReference type="PANTHER" id="PTHR43133">
    <property type="entry name" value="RNA POLYMERASE ECF-TYPE SIGMA FACTO"/>
    <property type="match status" value="1"/>
</dbReference>